<accession>A0AAE3L7L2</accession>
<sequence length="327" mass="37996">MTTARSHQIDLSATPYYHCMTRCVRRAYLCGHNKETGKDYSYRKDWIVSRIKYLADIFAIHICAYAVMSNHYHLVLFVNDTLASQWSEEEVQSRWGQIFPQDAKSLSSYSKKEAAYKVSLWRHRLMDISWFMRCLNEKIARASNKEDETKGRFWEGRFKSQALLDEGAVLSAMAYVDLNPIRAKTAEALETSDFTSIQERLRMLAKQLKQKKAINKTQQPKHLMPLKTPHQHRMPKIDFALKDYLDLVDSTGRVIREGKRGVIPQKVLPILSRLNLNSKEWVNMVEHLQNRFSYAIGHSAILLEFNCERRHHGPKGISTARNSYCIA</sequence>
<dbReference type="InterPro" id="IPR036515">
    <property type="entry name" value="Transposase_17_sf"/>
</dbReference>
<evidence type="ECO:0000313" key="3">
    <source>
        <dbReference type="Proteomes" id="UP000051497"/>
    </source>
</evidence>
<dbReference type="GO" id="GO:0006313">
    <property type="term" value="P:DNA transposition"/>
    <property type="evidence" value="ECO:0007669"/>
    <property type="project" value="InterPro"/>
</dbReference>
<keyword evidence="3" id="KW-1185">Reference proteome</keyword>
<dbReference type="Gene3D" id="3.30.70.1290">
    <property type="entry name" value="Transposase IS200-like"/>
    <property type="match status" value="1"/>
</dbReference>
<name>A0AAE3L7L2_9GAMM</name>
<feature type="domain" description="Transposase IS200-like" evidence="1">
    <location>
        <begin position="12"/>
        <end position="179"/>
    </location>
</feature>
<dbReference type="PANTHER" id="PTHR34322">
    <property type="entry name" value="TRANSPOSASE, Y1_TNP DOMAIN-CONTAINING"/>
    <property type="match status" value="1"/>
</dbReference>
<dbReference type="GO" id="GO:0003677">
    <property type="term" value="F:DNA binding"/>
    <property type="evidence" value="ECO:0007669"/>
    <property type="project" value="InterPro"/>
</dbReference>
<comment type="caution">
    <text evidence="2">The sequence shown here is derived from an EMBL/GenBank/DDBJ whole genome shotgun (WGS) entry which is preliminary data.</text>
</comment>
<protein>
    <recommendedName>
        <fullName evidence="1">Transposase IS200-like domain-containing protein</fullName>
    </recommendedName>
</protein>
<reference evidence="2" key="1">
    <citation type="journal article" date="2016" name="Genome Announc.">
        <title>Draft Genome Sequences of Two Novel Amoeba-Resistant Intranuclear Bacteria, 'Candidatus Berkiella cookevillensis' and 'Candidatus Berkiella aquae'.</title>
        <authorList>
            <person name="Mehari Y.T."/>
            <person name="Arivett B.A."/>
            <person name="Farone A.L."/>
            <person name="Gunderson J.H."/>
            <person name="Farone M.B."/>
        </authorList>
    </citation>
    <scope>NUCLEOTIDE SEQUENCE</scope>
    <source>
        <strain evidence="2">HT99</strain>
    </source>
</reference>
<dbReference type="Proteomes" id="UP000051497">
    <property type="component" value="Unassembled WGS sequence"/>
</dbReference>
<gene>
    <name evidence="2" type="ORF">HT99x_000845</name>
</gene>
<dbReference type="SMART" id="SM01321">
    <property type="entry name" value="Y1_Tnp"/>
    <property type="match status" value="1"/>
</dbReference>
<evidence type="ECO:0000259" key="1">
    <source>
        <dbReference type="SMART" id="SM01321"/>
    </source>
</evidence>
<dbReference type="InterPro" id="IPR002686">
    <property type="entry name" value="Transposase_17"/>
</dbReference>
<proteinExistence type="predicted"/>
<dbReference type="PANTHER" id="PTHR34322:SF2">
    <property type="entry name" value="TRANSPOSASE IS200-LIKE DOMAIN-CONTAINING PROTEIN"/>
    <property type="match status" value="1"/>
</dbReference>
<dbReference type="RefSeq" id="WP_259565054.1">
    <property type="nucleotide sequence ID" value="NZ_LKAJ02000001.1"/>
</dbReference>
<reference evidence="2" key="2">
    <citation type="submission" date="2021-06" db="EMBL/GenBank/DDBJ databases">
        <title>Genomic Description and Analysis of Intracellular Bacteria, Candidatus Berkiella cookevillensis and Candidatus Berkiella aquae.</title>
        <authorList>
            <person name="Kidane D.T."/>
            <person name="Mehari Y.T."/>
            <person name="Rice F.C."/>
            <person name="Arivett B.A."/>
            <person name="Farone A.L."/>
            <person name="Berk S.G."/>
            <person name="Farone M.B."/>
        </authorList>
    </citation>
    <scope>NUCLEOTIDE SEQUENCE</scope>
    <source>
        <strain evidence="2">HT99</strain>
    </source>
</reference>
<dbReference type="AlphaFoldDB" id="A0AAE3L7L2"/>
<dbReference type="EMBL" id="LKAJ02000001">
    <property type="protein sequence ID" value="MCS5709965.1"/>
    <property type="molecule type" value="Genomic_DNA"/>
</dbReference>
<dbReference type="SUPFAM" id="SSF143422">
    <property type="entry name" value="Transposase IS200-like"/>
    <property type="match status" value="1"/>
</dbReference>
<evidence type="ECO:0000313" key="2">
    <source>
        <dbReference type="EMBL" id="MCS5709965.1"/>
    </source>
</evidence>
<organism evidence="2 3">
    <name type="scientific">Candidatus Berkiella aquae</name>
    <dbReference type="NCBI Taxonomy" id="295108"/>
    <lineage>
        <taxon>Bacteria</taxon>
        <taxon>Pseudomonadati</taxon>
        <taxon>Pseudomonadota</taxon>
        <taxon>Gammaproteobacteria</taxon>
        <taxon>Candidatus Berkiellales</taxon>
        <taxon>Candidatus Berkiellaceae</taxon>
        <taxon>Candidatus Berkiella</taxon>
    </lineage>
</organism>
<dbReference type="GO" id="GO:0004803">
    <property type="term" value="F:transposase activity"/>
    <property type="evidence" value="ECO:0007669"/>
    <property type="project" value="InterPro"/>
</dbReference>